<feature type="domain" description="Flagellar basal-body/hook protein C-terminal" evidence="8">
    <location>
        <begin position="411"/>
        <end position="447"/>
    </location>
</feature>
<dbReference type="SUPFAM" id="SSF64518">
    <property type="entry name" value="Phase 1 flagellin"/>
    <property type="match status" value="1"/>
</dbReference>
<keyword evidence="10" id="KW-0969">Cilium</keyword>
<dbReference type="GO" id="GO:0009424">
    <property type="term" value="C:bacterial-type flagellum hook"/>
    <property type="evidence" value="ECO:0007669"/>
    <property type="project" value="UniProtKB-UniRule"/>
</dbReference>
<dbReference type="Pfam" id="PF06429">
    <property type="entry name" value="Flg_bbr_C"/>
    <property type="match status" value="1"/>
</dbReference>
<dbReference type="Proteomes" id="UP000246077">
    <property type="component" value="Unassembled WGS sequence"/>
</dbReference>
<name>A0A317DZV8_9PROT</name>
<dbReference type="Pfam" id="PF22638">
    <property type="entry name" value="FlgK_D1"/>
    <property type="match status" value="1"/>
</dbReference>
<evidence type="ECO:0000313" key="10">
    <source>
        <dbReference type="EMBL" id="PWR19704.1"/>
    </source>
</evidence>
<evidence type="ECO:0000313" key="11">
    <source>
        <dbReference type="Proteomes" id="UP000246077"/>
    </source>
</evidence>
<dbReference type="RefSeq" id="WP_109921878.1">
    <property type="nucleotide sequence ID" value="NZ_QGLF01000004.1"/>
</dbReference>
<reference evidence="11" key="1">
    <citation type="submission" date="2018-05" db="EMBL/GenBank/DDBJ databases">
        <title>Zavarzinia sp. HR-AS.</title>
        <authorList>
            <person name="Lee Y."/>
            <person name="Jeon C.O."/>
        </authorList>
    </citation>
    <scope>NUCLEOTIDE SEQUENCE [LARGE SCALE GENOMIC DNA]</scope>
    <source>
        <strain evidence="11">DSM 1231</strain>
    </source>
</reference>
<dbReference type="GO" id="GO:0044780">
    <property type="term" value="P:bacterial-type flagellum assembly"/>
    <property type="evidence" value="ECO:0007669"/>
    <property type="project" value="InterPro"/>
</dbReference>
<evidence type="ECO:0000259" key="9">
    <source>
        <dbReference type="Pfam" id="PF22638"/>
    </source>
</evidence>
<dbReference type="PRINTS" id="PR01005">
    <property type="entry name" value="FLGHOOKAP1"/>
</dbReference>
<accession>A0A317DZV8</accession>
<keyword evidence="5 7" id="KW-0964">Secreted</keyword>
<dbReference type="InterPro" id="IPR053927">
    <property type="entry name" value="FlgK_helical"/>
</dbReference>
<dbReference type="GO" id="GO:0005198">
    <property type="term" value="F:structural molecule activity"/>
    <property type="evidence" value="ECO:0007669"/>
    <property type="project" value="UniProtKB-UniRule"/>
</dbReference>
<keyword evidence="11" id="KW-1185">Reference proteome</keyword>
<dbReference type="EMBL" id="QGLF01000004">
    <property type="protein sequence ID" value="PWR19704.1"/>
    <property type="molecule type" value="Genomic_DNA"/>
</dbReference>
<dbReference type="InterPro" id="IPR002371">
    <property type="entry name" value="FlgK"/>
</dbReference>
<evidence type="ECO:0000256" key="3">
    <source>
        <dbReference type="ARBA" id="ARBA00009677"/>
    </source>
</evidence>
<keyword evidence="10" id="KW-0282">Flagellum</keyword>
<evidence type="ECO:0000256" key="5">
    <source>
        <dbReference type="ARBA" id="ARBA00022525"/>
    </source>
</evidence>
<protein>
    <recommendedName>
        <fullName evidence="4 7">Flagellar hook-associated protein 1</fullName>
        <shortName evidence="7">HAP1</shortName>
    </recommendedName>
</protein>
<dbReference type="OrthoDB" id="7181295at2"/>
<evidence type="ECO:0000256" key="2">
    <source>
        <dbReference type="ARBA" id="ARBA00004613"/>
    </source>
</evidence>
<comment type="subcellular location">
    <subcellularLocation>
        <location evidence="1 7">Bacterial flagellum</location>
    </subcellularLocation>
    <subcellularLocation>
        <location evidence="2 7">Secreted</location>
    </subcellularLocation>
</comment>
<comment type="similarity">
    <text evidence="3 7">Belongs to the flagella basal body rod proteins family.</text>
</comment>
<proteinExistence type="inferred from homology"/>
<gene>
    <name evidence="7 10" type="primary">flgK</name>
    <name evidence="10" type="ORF">DKG75_14650</name>
</gene>
<dbReference type="PANTHER" id="PTHR30033">
    <property type="entry name" value="FLAGELLAR HOOK-ASSOCIATED PROTEIN 1"/>
    <property type="match status" value="1"/>
</dbReference>
<keyword evidence="10" id="KW-0966">Cell projection</keyword>
<dbReference type="PANTHER" id="PTHR30033:SF1">
    <property type="entry name" value="FLAGELLAR HOOK-ASSOCIATED PROTEIN 1"/>
    <property type="match status" value="1"/>
</dbReference>
<sequence length="452" mass="45772">MSLNGTMNIALTGLLARQSAIQVVSGNVSNATNPDYTRKSQQTSATATGVLTTAVTRATDEALARDLLAYTSLAGQTAAQSTYMTKLSTLFGGTDSSATLASAVEDFASAWTVFQATPDSTAAEADVIAKASALAEAINRIQAGLDDVDRQVQDATVAAVDEINGLLRKIDDLNTQITAGRDSAGSTLELEDQRDAAVRQLSGLVDVKTIARSDGGLAVFTTGGLTLVDQTAVQLAYDGADVTRAGDTRSLNASFRSGELAGLLGLRQAGTSSEAGTATIAELRAQVSTFAALFTDTGPGTFGAAYDGAATGAGELASGFFTLTGSTLGVDPALLDGSARLKQAAIDDAGRALVAGGRSLAVGGLAVAGKDYAGLAAAITTGLTADVATVAAKAKLSEATRGEAETRFASSVGINMDAELANLQVLQNAYAASAKVIQAVNKLYDDLFAIMG</sequence>
<feature type="domain" description="Flagellar hook-associated protein FlgK helical" evidence="9">
    <location>
        <begin position="85"/>
        <end position="296"/>
    </location>
</feature>
<evidence type="ECO:0000259" key="8">
    <source>
        <dbReference type="Pfam" id="PF06429"/>
    </source>
</evidence>
<organism evidence="10 11">
    <name type="scientific">Zavarzinia compransoris</name>
    <dbReference type="NCBI Taxonomy" id="1264899"/>
    <lineage>
        <taxon>Bacteria</taxon>
        <taxon>Pseudomonadati</taxon>
        <taxon>Pseudomonadota</taxon>
        <taxon>Alphaproteobacteria</taxon>
        <taxon>Rhodospirillales</taxon>
        <taxon>Zavarziniaceae</taxon>
        <taxon>Zavarzinia</taxon>
    </lineage>
</organism>
<keyword evidence="6 7" id="KW-0975">Bacterial flagellum</keyword>
<dbReference type="GO" id="GO:0005576">
    <property type="term" value="C:extracellular region"/>
    <property type="evidence" value="ECO:0007669"/>
    <property type="project" value="UniProtKB-SubCell"/>
</dbReference>
<evidence type="ECO:0000256" key="4">
    <source>
        <dbReference type="ARBA" id="ARBA00016244"/>
    </source>
</evidence>
<comment type="caution">
    <text evidence="10">The sequence shown here is derived from an EMBL/GenBank/DDBJ whole genome shotgun (WGS) entry which is preliminary data.</text>
</comment>
<evidence type="ECO:0000256" key="7">
    <source>
        <dbReference type="RuleBase" id="RU362065"/>
    </source>
</evidence>
<evidence type="ECO:0000256" key="6">
    <source>
        <dbReference type="ARBA" id="ARBA00023143"/>
    </source>
</evidence>
<dbReference type="InterPro" id="IPR010930">
    <property type="entry name" value="Flg_bb/hook_C_dom"/>
</dbReference>
<dbReference type="NCBIfam" id="TIGR02492">
    <property type="entry name" value="flgK_ends"/>
    <property type="match status" value="1"/>
</dbReference>
<dbReference type="AlphaFoldDB" id="A0A317DZV8"/>
<evidence type="ECO:0000256" key="1">
    <source>
        <dbReference type="ARBA" id="ARBA00004365"/>
    </source>
</evidence>